<feature type="binding site" evidence="9">
    <location>
        <position position="84"/>
    </location>
    <ligand>
        <name>S-adenosyl-L-methionine</name>
        <dbReference type="ChEBI" id="CHEBI:59789"/>
    </ligand>
</feature>
<comment type="caution">
    <text evidence="10">The sequence shown here is derived from an EMBL/GenBank/DDBJ whole genome shotgun (WGS) entry which is preliminary data.</text>
</comment>
<feature type="binding site" evidence="9">
    <location>
        <begin position="188"/>
        <end position="189"/>
    </location>
    <ligand>
        <name>S-adenosyl-L-methionine</name>
        <dbReference type="ChEBI" id="CHEBI:59789"/>
    </ligand>
</feature>
<organism evidence="10 11">
    <name type="scientific">Candida verbasci</name>
    <dbReference type="NCBI Taxonomy" id="1227364"/>
    <lineage>
        <taxon>Eukaryota</taxon>
        <taxon>Fungi</taxon>
        <taxon>Dikarya</taxon>
        <taxon>Ascomycota</taxon>
        <taxon>Saccharomycotina</taxon>
        <taxon>Pichiomycetes</taxon>
        <taxon>Debaryomycetaceae</taxon>
        <taxon>Candida/Lodderomyces clade</taxon>
        <taxon>Candida</taxon>
    </lineage>
</organism>
<protein>
    <recommendedName>
        <fullName evidence="4 8">Leucine carboxyl methyltransferase 1</fullName>
        <ecNumber evidence="3 8">2.1.1.233</ecNumber>
    </recommendedName>
</protein>
<accession>A0A9W4TT34</accession>
<evidence type="ECO:0000256" key="1">
    <source>
        <dbReference type="ARBA" id="ARBA00000724"/>
    </source>
</evidence>
<evidence type="ECO:0000256" key="7">
    <source>
        <dbReference type="ARBA" id="ARBA00022691"/>
    </source>
</evidence>
<dbReference type="EMBL" id="CANTUO010000001">
    <property type="protein sequence ID" value="CAI5756082.1"/>
    <property type="molecule type" value="Genomic_DNA"/>
</dbReference>
<dbReference type="EC" id="2.1.1.233" evidence="3 8"/>
<evidence type="ECO:0000256" key="2">
    <source>
        <dbReference type="ARBA" id="ARBA00010703"/>
    </source>
</evidence>
<dbReference type="PIRSF" id="PIRSF016305">
    <property type="entry name" value="LCM_mtfrase"/>
    <property type="match status" value="1"/>
</dbReference>
<evidence type="ECO:0000256" key="8">
    <source>
        <dbReference type="PIRNR" id="PIRNR016305"/>
    </source>
</evidence>
<dbReference type="GO" id="GO:0032259">
    <property type="term" value="P:methylation"/>
    <property type="evidence" value="ECO:0007669"/>
    <property type="project" value="UniProtKB-KW"/>
</dbReference>
<dbReference type="PANTHER" id="PTHR13600:SF21">
    <property type="entry name" value="LEUCINE CARBOXYL METHYLTRANSFERASE 1"/>
    <property type="match status" value="1"/>
</dbReference>
<dbReference type="AlphaFoldDB" id="A0A9W4TT34"/>
<dbReference type="Pfam" id="PF04072">
    <property type="entry name" value="LCM"/>
    <property type="match status" value="1"/>
</dbReference>
<name>A0A9W4TT34_9ASCO</name>
<comment type="catalytic activity">
    <reaction evidence="1 8">
        <text>[phosphatase 2A protein]-C-terminal L-leucine + S-adenosyl-L-methionine = [phosphatase 2A protein]-C-terminal L-leucine methyl ester + S-adenosyl-L-homocysteine</text>
        <dbReference type="Rhea" id="RHEA:48544"/>
        <dbReference type="Rhea" id="RHEA-COMP:12134"/>
        <dbReference type="Rhea" id="RHEA-COMP:12135"/>
        <dbReference type="ChEBI" id="CHEBI:57856"/>
        <dbReference type="ChEBI" id="CHEBI:59789"/>
        <dbReference type="ChEBI" id="CHEBI:90516"/>
        <dbReference type="ChEBI" id="CHEBI:90517"/>
        <dbReference type="EC" id="2.1.1.233"/>
    </reaction>
</comment>
<dbReference type="SUPFAM" id="SSF53335">
    <property type="entry name" value="S-adenosyl-L-methionine-dependent methyltransferases"/>
    <property type="match status" value="1"/>
</dbReference>
<dbReference type="OrthoDB" id="203237at2759"/>
<dbReference type="Gene3D" id="3.40.50.150">
    <property type="entry name" value="Vaccinia Virus protein VP39"/>
    <property type="match status" value="1"/>
</dbReference>
<evidence type="ECO:0000256" key="9">
    <source>
        <dbReference type="PIRSR" id="PIRSR016305-1"/>
    </source>
</evidence>
<evidence type="ECO:0000313" key="11">
    <source>
        <dbReference type="Proteomes" id="UP001152885"/>
    </source>
</evidence>
<reference evidence="10" key="1">
    <citation type="submission" date="2022-12" db="EMBL/GenBank/DDBJ databases">
        <authorList>
            <person name="Brejova B."/>
        </authorList>
    </citation>
    <scope>NUCLEOTIDE SEQUENCE</scope>
</reference>
<evidence type="ECO:0000256" key="5">
    <source>
        <dbReference type="ARBA" id="ARBA00022603"/>
    </source>
</evidence>
<sequence length="371" mass="43361">MLSLKERSDKLIQATDLDALSCRNSINLKSYLIPNDDYIIDLINSYHLYLQFCTGYSSISSSRTLKSIFKSNKLPIINRGSYLRTRAIDQVIEKFINVYNQNCQIISLGSGSDTRAFKFLTKYPNILYHEIDFPESVKIKKLAILKNVKLRNIIDYQQEESPNISSKEDFQNFPSNLATNNYNLHGIDLRTLNSSSKISNFNSNLPTLIISECVLCYLSPEDYVKNITFWEHLNNELTCFLIYEPMSLNDRFGETMTRNLLDRGLNLKLFNKYPNLETRKDFLRNNCQLTNLKLTSLSNIGGYDDVHKQETSWIDIKEMKRVNSLEFIDEIEEIRLLLKHYCICYGEFKKFSEIKSFHGINDWDWDIIDDN</sequence>
<dbReference type="PANTHER" id="PTHR13600">
    <property type="entry name" value="LEUCINE CARBOXYL METHYLTRANSFERASE"/>
    <property type="match status" value="1"/>
</dbReference>
<evidence type="ECO:0000313" key="10">
    <source>
        <dbReference type="EMBL" id="CAI5756082.1"/>
    </source>
</evidence>
<comment type="function">
    <text evidence="8">Methylates the carboxyl group of the C-terminal leucine residue of protein phosphatase 2A catalytic subunits to form alpha-leucine ester residues.</text>
</comment>
<keyword evidence="5 8" id="KW-0489">Methyltransferase</keyword>
<dbReference type="InterPro" id="IPR007213">
    <property type="entry name" value="Ppm1/Ppm2/Tcmp"/>
</dbReference>
<dbReference type="InterPro" id="IPR029063">
    <property type="entry name" value="SAM-dependent_MTases_sf"/>
</dbReference>
<evidence type="ECO:0000256" key="3">
    <source>
        <dbReference type="ARBA" id="ARBA00012834"/>
    </source>
</evidence>
<evidence type="ECO:0000256" key="4">
    <source>
        <dbReference type="ARBA" id="ARBA00017497"/>
    </source>
</evidence>
<evidence type="ECO:0000256" key="6">
    <source>
        <dbReference type="ARBA" id="ARBA00022679"/>
    </source>
</evidence>
<gene>
    <name evidence="10" type="ORF">CANVERA_P0600</name>
</gene>
<keyword evidence="11" id="KW-1185">Reference proteome</keyword>
<dbReference type="GO" id="GO:0018423">
    <property type="term" value="F:protein C-terminal leucine carboxyl O-methyltransferase activity"/>
    <property type="evidence" value="ECO:0007669"/>
    <property type="project" value="UniProtKB-EC"/>
</dbReference>
<comment type="similarity">
    <text evidence="2 8">Belongs to the methyltransferase superfamily. LCMT family.</text>
</comment>
<dbReference type="InterPro" id="IPR016651">
    <property type="entry name" value="LCMT1"/>
</dbReference>
<feature type="binding site" evidence="9">
    <location>
        <position position="212"/>
    </location>
    <ligand>
        <name>S-adenosyl-L-methionine</name>
        <dbReference type="ChEBI" id="CHEBI:59789"/>
    </ligand>
</feature>
<keyword evidence="7 8" id="KW-0949">S-adenosyl-L-methionine</keyword>
<proteinExistence type="inferred from homology"/>
<dbReference type="Proteomes" id="UP001152885">
    <property type="component" value="Unassembled WGS sequence"/>
</dbReference>
<feature type="binding site" evidence="9">
    <location>
        <position position="109"/>
    </location>
    <ligand>
        <name>S-adenosyl-L-methionine</name>
        <dbReference type="ChEBI" id="CHEBI:59789"/>
    </ligand>
</feature>
<keyword evidence="6 8" id="KW-0808">Transferase</keyword>